<evidence type="ECO:0000313" key="2">
    <source>
        <dbReference type="Proteomes" id="UP000004069"/>
    </source>
</evidence>
<dbReference type="AlphaFoldDB" id="D4YS22"/>
<sequence>MTTLSQKNLLKLAQEDEEKGQISNAIQLLEEALSYGRSSEIVMSLCRLYRKNNQEDQAYTLIKEEPDLFSEPEIFEEYNKILAANHYLIEALQIENLLGKKMPIKVFPEKLDAQNNLMQKFKSKKEVSQFDYQSLLKLDLVNYKNFAQSLLLDPTQNFAVRLCLCEDFVRLGISDRIQVWALGQVEEFIPKETELLEKTTVYREVIGGIGDRFRNNPSQLPLMLGETNIVLGSLYPKLNKYIKDTDSFTSDLISYLETKDGRTHQKLLDRVYANLPK</sequence>
<dbReference type="STRING" id="83683.B1745_03900"/>
<proteinExistence type="predicted"/>
<organism evidence="1 2">
    <name type="scientific">Lactobacillus amylolyticus DSM 11664</name>
    <dbReference type="NCBI Taxonomy" id="585524"/>
    <lineage>
        <taxon>Bacteria</taxon>
        <taxon>Bacillati</taxon>
        <taxon>Bacillota</taxon>
        <taxon>Bacilli</taxon>
        <taxon>Lactobacillales</taxon>
        <taxon>Lactobacillaceae</taxon>
        <taxon>Lactobacillus</taxon>
    </lineage>
</organism>
<dbReference type="OrthoDB" id="2304952at2"/>
<dbReference type="eggNOG" id="ENOG5030489">
    <property type="taxonomic scope" value="Bacteria"/>
</dbReference>
<dbReference type="Proteomes" id="UP000004069">
    <property type="component" value="Unassembled WGS sequence"/>
</dbReference>
<dbReference type="EMBL" id="ADNY01000011">
    <property type="protein sequence ID" value="EFG56116.1"/>
    <property type="molecule type" value="Genomic_DNA"/>
</dbReference>
<protein>
    <recommendedName>
        <fullName evidence="3">Tetratricopeptide repeat protein</fullName>
    </recommendedName>
</protein>
<comment type="caution">
    <text evidence="1">The sequence shown here is derived from an EMBL/GenBank/DDBJ whole genome shotgun (WGS) entry which is preliminary data.</text>
</comment>
<dbReference type="PATRIC" id="fig|585524.9.peg.1316"/>
<keyword evidence="2" id="KW-1185">Reference proteome</keyword>
<reference evidence="1 2" key="1">
    <citation type="submission" date="2010-04" db="EMBL/GenBank/DDBJ databases">
        <authorList>
            <person name="Muzny D."/>
            <person name="Qin X."/>
            <person name="Deng J."/>
            <person name="Jiang H."/>
            <person name="Liu Y."/>
            <person name="Qu J."/>
            <person name="Song X.-Z."/>
            <person name="Zhang L."/>
            <person name="Thornton R."/>
            <person name="Coyle M."/>
            <person name="Francisco L."/>
            <person name="Jackson L."/>
            <person name="Javaid M."/>
            <person name="Korchina V."/>
            <person name="Kovar C."/>
            <person name="Mata R."/>
            <person name="Mathew T."/>
            <person name="Ngo R."/>
            <person name="Nguyen L."/>
            <person name="Nguyen N."/>
            <person name="Okwuonu G."/>
            <person name="Ongeri F."/>
            <person name="Pham C."/>
            <person name="Simmons D."/>
            <person name="Wilczek-Boney K."/>
            <person name="Hale W."/>
            <person name="Jakkamsetti A."/>
            <person name="Pham P."/>
            <person name="Ruth R."/>
            <person name="San Lucas F."/>
            <person name="Warren J."/>
            <person name="Zhang J."/>
            <person name="Zhao Z."/>
            <person name="Zhou C."/>
            <person name="Zhu D."/>
            <person name="Lee S."/>
            <person name="Bess C."/>
            <person name="Blankenburg K."/>
            <person name="Forbes L."/>
            <person name="Fu Q."/>
            <person name="Gubbala S."/>
            <person name="Hirani K."/>
            <person name="Jayaseelan J.C."/>
            <person name="Lara F."/>
            <person name="Munidasa M."/>
            <person name="Palculict T."/>
            <person name="Patil S."/>
            <person name="Pu L.-L."/>
            <person name="Saada N."/>
            <person name="Tang L."/>
            <person name="Weissenberger G."/>
            <person name="Zhu Y."/>
            <person name="Hemphill L."/>
            <person name="Shang Y."/>
            <person name="Youmans B."/>
            <person name="Ayvaz T."/>
            <person name="Ross M."/>
            <person name="Santibanez J."/>
            <person name="Aqrawi P."/>
            <person name="Gross S."/>
            <person name="Joshi V."/>
            <person name="Fowler G."/>
            <person name="Nazareth L."/>
            <person name="Reid J."/>
            <person name="Worley K."/>
            <person name="Petrosino J."/>
            <person name="Highlander S."/>
            <person name="Gibbs R."/>
        </authorList>
    </citation>
    <scope>NUCLEOTIDE SEQUENCE [LARGE SCALE GENOMIC DNA]</scope>
    <source>
        <strain evidence="1 2">DSM 11664</strain>
    </source>
</reference>
<evidence type="ECO:0000313" key="1">
    <source>
        <dbReference type="EMBL" id="EFG56116.1"/>
    </source>
</evidence>
<name>D4YS22_9LACO</name>
<accession>D4YS22</accession>
<dbReference type="RefSeq" id="WP_006351454.1">
    <property type="nucleotide sequence ID" value="NZ_ADNY01000011.1"/>
</dbReference>
<gene>
    <name evidence="1" type="ORF">HMPREF0493_0300</name>
</gene>
<evidence type="ECO:0008006" key="3">
    <source>
        <dbReference type="Google" id="ProtNLM"/>
    </source>
</evidence>